<sequence length="78" mass="8304">MPVACSEVTATQQRSVRAHSQALQLLRLPSALLSYIEITTLITTGKDLQEALEPSGCPLSGPSSYDFATCDGYHAVPP</sequence>
<dbReference type="Proteomes" id="UP000010552">
    <property type="component" value="Unassembled WGS sequence"/>
</dbReference>
<dbReference type="AlphaFoldDB" id="L5KPW8"/>
<protein>
    <submittedName>
        <fullName evidence="1">Uncharacterized protein</fullName>
    </submittedName>
</protein>
<dbReference type="InParanoid" id="L5KPW8"/>
<evidence type="ECO:0000313" key="2">
    <source>
        <dbReference type="Proteomes" id="UP000010552"/>
    </source>
</evidence>
<organism evidence="1 2">
    <name type="scientific">Pteropus alecto</name>
    <name type="common">Black flying fox</name>
    <dbReference type="NCBI Taxonomy" id="9402"/>
    <lineage>
        <taxon>Eukaryota</taxon>
        <taxon>Metazoa</taxon>
        <taxon>Chordata</taxon>
        <taxon>Craniata</taxon>
        <taxon>Vertebrata</taxon>
        <taxon>Euteleostomi</taxon>
        <taxon>Mammalia</taxon>
        <taxon>Eutheria</taxon>
        <taxon>Laurasiatheria</taxon>
        <taxon>Chiroptera</taxon>
        <taxon>Yinpterochiroptera</taxon>
        <taxon>Pteropodoidea</taxon>
        <taxon>Pteropodidae</taxon>
        <taxon>Pteropodinae</taxon>
        <taxon>Pteropus</taxon>
    </lineage>
</organism>
<evidence type="ECO:0000313" key="1">
    <source>
        <dbReference type="EMBL" id="ELK13230.1"/>
    </source>
</evidence>
<name>L5KPW8_PTEAL</name>
<proteinExistence type="predicted"/>
<accession>L5KPW8</accession>
<reference evidence="2" key="1">
    <citation type="journal article" date="2013" name="Science">
        <title>Comparative analysis of bat genomes provides insight into the evolution of flight and immunity.</title>
        <authorList>
            <person name="Zhang G."/>
            <person name="Cowled C."/>
            <person name="Shi Z."/>
            <person name="Huang Z."/>
            <person name="Bishop-Lilly K.A."/>
            <person name="Fang X."/>
            <person name="Wynne J.W."/>
            <person name="Xiong Z."/>
            <person name="Baker M.L."/>
            <person name="Zhao W."/>
            <person name="Tachedjian M."/>
            <person name="Zhu Y."/>
            <person name="Zhou P."/>
            <person name="Jiang X."/>
            <person name="Ng J."/>
            <person name="Yang L."/>
            <person name="Wu L."/>
            <person name="Xiao J."/>
            <person name="Feng Y."/>
            <person name="Chen Y."/>
            <person name="Sun X."/>
            <person name="Zhang Y."/>
            <person name="Marsh G.A."/>
            <person name="Crameri G."/>
            <person name="Broder C.C."/>
            <person name="Frey K.G."/>
            <person name="Wang L.F."/>
            <person name="Wang J."/>
        </authorList>
    </citation>
    <scope>NUCLEOTIDE SEQUENCE [LARGE SCALE GENOMIC DNA]</scope>
</reference>
<dbReference type="EMBL" id="KB030625">
    <property type="protein sequence ID" value="ELK13230.1"/>
    <property type="molecule type" value="Genomic_DNA"/>
</dbReference>
<keyword evidence="2" id="KW-1185">Reference proteome</keyword>
<gene>
    <name evidence="1" type="ORF">PAL_GLEAN10011239</name>
</gene>